<dbReference type="GeneID" id="55007883"/>
<dbReference type="KEGG" id="vg:55007883"/>
<reference evidence="1 2" key="1">
    <citation type="submission" date="2018-10" db="EMBL/GenBank/DDBJ databases">
        <title>Characterization of the phiCTX-like Pseudomonas aeruginosa phage Dobby isolated from a kidney stone.</title>
        <authorList>
            <person name="Johnson G."/>
            <person name="Putonti C."/>
        </authorList>
    </citation>
    <scope>NUCLEOTIDE SEQUENCE [LARGE SCALE GENOMIC DNA]</scope>
    <source>
        <strain evidence="1 2">Dobby</strain>
    </source>
</reference>
<protein>
    <submittedName>
        <fullName evidence="1">Uncharacterized protein</fullName>
    </submittedName>
</protein>
<dbReference type="RefSeq" id="YP_009816602.1">
    <property type="nucleotide sequence ID" value="NC_048109.1"/>
</dbReference>
<evidence type="ECO:0000313" key="1">
    <source>
        <dbReference type="EMBL" id="AZF87841.1"/>
    </source>
</evidence>
<dbReference type="Proteomes" id="UP000279248">
    <property type="component" value="Segment"/>
</dbReference>
<keyword evidence="2" id="KW-1185">Reference proteome</keyword>
<name>A0A3G8F145_9CAUD</name>
<evidence type="ECO:0000313" key="2">
    <source>
        <dbReference type="Proteomes" id="UP000279248"/>
    </source>
</evidence>
<accession>A0A3G8F145</accession>
<proteinExistence type="predicted"/>
<organism evidence="1 2">
    <name type="scientific">Pseudomonas phage Dobby</name>
    <dbReference type="NCBI Taxonomy" id="2483611"/>
    <lineage>
        <taxon>Viruses</taxon>
        <taxon>Duplodnaviria</taxon>
        <taxon>Heunggongvirae</taxon>
        <taxon>Uroviricota</taxon>
        <taxon>Caudoviricetes</taxon>
        <taxon>Peduoviridae</taxon>
        <taxon>Citexvirus</taxon>
        <taxon>Citexvirus dobby</taxon>
    </lineage>
</organism>
<dbReference type="EMBL" id="MK034952">
    <property type="protein sequence ID" value="AZF87841.1"/>
    <property type="molecule type" value="Genomic_DNA"/>
</dbReference>
<sequence length="94" mass="10367">MMMLLGFTAIQQATPPTLEPLQGIEMASNGVIHNNYTNYTYDFSSSVSASLHTDEHLSLEAATSAFSSRLASMQEPLEYEFSKILSDNFLDLLA</sequence>